<protein>
    <recommendedName>
        <fullName evidence="4">Lipoprotein</fullName>
    </recommendedName>
</protein>
<feature type="region of interest" description="Disordered" evidence="1">
    <location>
        <begin position="14"/>
        <end position="117"/>
    </location>
</feature>
<evidence type="ECO:0008006" key="4">
    <source>
        <dbReference type="Google" id="ProtNLM"/>
    </source>
</evidence>
<reference evidence="2 3" key="1">
    <citation type="submission" date="2022-10" db="EMBL/GenBank/DDBJ databases">
        <title>The complete genomes of actinobacterial strains from the NBC collection.</title>
        <authorList>
            <person name="Joergensen T.S."/>
            <person name="Alvarez Arevalo M."/>
            <person name="Sterndorff E.B."/>
            <person name="Faurdal D."/>
            <person name="Vuksanovic O."/>
            <person name="Mourched A.-S."/>
            <person name="Charusanti P."/>
            <person name="Shaw S."/>
            <person name="Blin K."/>
            <person name="Weber T."/>
        </authorList>
    </citation>
    <scope>NUCLEOTIDE SEQUENCE [LARGE SCALE GENOMIC DNA]</scope>
    <source>
        <strain evidence="2 3">NBC 01769</strain>
    </source>
</reference>
<keyword evidence="3" id="KW-1185">Reference proteome</keyword>
<feature type="compositionally biased region" description="Low complexity" evidence="1">
    <location>
        <begin position="62"/>
        <end position="84"/>
    </location>
</feature>
<feature type="compositionally biased region" description="Pro residues" evidence="1">
    <location>
        <begin position="19"/>
        <end position="28"/>
    </location>
</feature>
<evidence type="ECO:0000313" key="3">
    <source>
        <dbReference type="Proteomes" id="UP001330827"/>
    </source>
</evidence>
<dbReference type="PROSITE" id="PS51257">
    <property type="entry name" value="PROKAR_LIPOPROTEIN"/>
    <property type="match status" value="1"/>
</dbReference>
<organism evidence="2 3">
    <name type="scientific">Streptomyces brevispora</name>
    <dbReference type="NCBI Taxonomy" id="887462"/>
    <lineage>
        <taxon>Bacteria</taxon>
        <taxon>Bacillati</taxon>
        <taxon>Actinomycetota</taxon>
        <taxon>Actinomycetes</taxon>
        <taxon>Kitasatosporales</taxon>
        <taxon>Streptomycetaceae</taxon>
        <taxon>Streptomyces</taxon>
    </lineage>
</organism>
<dbReference type="EMBL" id="CP109114">
    <property type="protein sequence ID" value="WSC18089.1"/>
    <property type="molecule type" value="Genomic_DNA"/>
</dbReference>
<evidence type="ECO:0000313" key="2">
    <source>
        <dbReference type="EMBL" id="WSC18089.1"/>
    </source>
</evidence>
<accession>A0ABZ1GGB1</accession>
<feature type="region of interest" description="Disordered" evidence="1">
    <location>
        <begin position="129"/>
        <end position="148"/>
    </location>
</feature>
<evidence type="ECO:0000256" key="1">
    <source>
        <dbReference type="SAM" id="MobiDB-lite"/>
    </source>
</evidence>
<proteinExistence type="predicted"/>
<name>A0ABZ1GGB1_9ACTN</name>
<gene>
    <name evidence="2" type="ORF">OIE64_32605</name>
</gene>
<dbReference type="Proteomes" id="UP001330827">
    <property type="component" value="Chromosome"/>
</dbReference>
<sequence>MKLLVAVSVTALSGCVSVQPPPSDPPSPATGRPAQDLAPQIGLPPVRDTLEAVPAPKPSPSSSPSAAAGRGSAAPPAARHAGPRVPQPRNQPVPERPHPRPRRAVPVVPAPVLPAPVTGRDVCTLGRGYGHWPAGSPQSRICDHTYGR</sequence>